<evidence type="ECO:0000256" key="3">
    <source>
        <dbReference type="SAM" id="Phobius"/>
    </source>
</evidence>
<feature type="transmembrane region" description="Helical" evidence="3">
    <location>
        <begin position="134"/>
        <end position="153"/>
    </location>
</feature>
<proteinExistence type="predicted"/>
<dbReference type="OrthoDB" id="10263751at2759"/>
<feature type="transmembrane region" description="Helical" evidence="3">
    <location>
        <begin position="39"/>
        <end position="58"/>
    </location>
</feature>
<feature type="coiled-coil region" evidence="1">
    <location>
        <begin position="186"/>
        <end position="269"/>
    </location>
</feature>
<feature type="transmembrane region" description="Helical" evidence="3">
    <location>
        <begin position="102"/>
        <end position="122"/>
    </location>
</feature>
<dbReference type="AlphaFoldDB" id="A0A4Q9MRP3"/>
<feature type="region of interest" description="Disordered" evidence="2">
    <location>
        <begin position="330"/>
        <end position="408"/>
    </location>
</feature>
<organism evidence="4">
    <name type="scientific">Dichomitus squalens</name>
    <dbReference type="NCBI Taxonomy" id="114155"/>
    <lineage>
        <taxon>Eukaryota</taxon>
        <taxon>Fungi</taxon>
        <taxon>Dikarya</taxon>
        <taxon>Basidiomycota</taxon>
        <taxon>Agaricomycotina</taxon>
        <taxon>Agaricomycetes</taxon>
        <taxon>Polyporales</taxon>
        <taxon>Polyporaceae</taxon>
        <taxon>Dichomitus</taxon>
    </lineage>
</organism>
<dbReference type="PANTHER" id="PTHR42032">
    <property type="entry name" value="YALI0E30679P"/>
    <property type="match status" value="1"/>
</dbReference>
<dbReference type="EMBL" id="ML143411">
    <property type="protein sequence ID" value="TBU29748.1"/>
    <property type="molecule type" value="Genomic_DNA"/>
</dbReference>
<keyword evidence="1" id="KW-0175">Coiled coil</keyword>
<keyword evidence="3" id="KW-1133">Transmembrane helix</keyword>
<evidence type="ECO:0000256" key="1">
    <source>
        <dbReference type="SAM" id="Coils"/>
    </source>
</evidence>
<protein>
    <submittedName>
        <fullName evidence="4">Uncharacterized protein</fullName>
    </submittedName>
</protein>
<evidence type="ECO:0000256" key="2">
    <source>
        <dbReference type="SAM" id="MobiDB-lite"/>
    </source>
</evidence>
<reference evidence="4" key="1">
    <citation type="submission" date="2019-01" db="EMBL/GenBank/DDBJ databases">
        <title>Draft genome sequences of three monokaryotic isolates of the white-rot basidiomycete fungus Dichomitus squalens.</title>
        <authorList>
            <consortium name="DOE Joint Genome Institute"/>
            <person name="Lopez S.C."/>
            <person name="Andreopoulos B."/>
            <person name="Pangilinan J."/>
            <person name="Lipzen A."/>
            <person name="Riley R."/>
            <person name="Ahrendt S."/>
            <person name="Ng V."/>
            <person name="Barry K."/>
            <person name="Daum C."/>
            <person name="Grigoriev I.V."/>
            <person name="Hilden K.S."/>
            <person name="Makela M.R."/>
            <person name="de Vries R.P."/>
        </authorList>
    </citation>
    <scope>NUCLEOTIDE SEQUENCE [LARGE SCALE GENOMIC DNA]</scope>
    <source>
        <strain evidence="4">OM18370.1</strain>
    </source>
</reference>
<keyword evidence="3" id="KW-0472">Membrane</keyword>
<feature type="compositionally biased region" description="Acidic residues" evidence="2">
    <location>
        <begin position="365"/>
        <end position="375"/>
    </location>
</feature>
<dbReference type="Proteomes" id="UP000292957">
    <property type="component" value="Unassembled WGS sequence"/>
</dbReference>
<dbReference type="PANTHER" id="PTHR42032:SF1">
    <property type="entry name" value="YALI0E30679P"/>
    <property type="match status" value="1"/>
</dbReference>
<keyword evidence="3" id="KW-0812">Transmembrane</keyword>
<gene>
    <name evidence="4" type="ORF">BD311DRAFT_777394</name>
</gene>
<sequence>MTAPTKKKRGSWADLDLSIVVALVSPIGNWLTGGDHMKNIFLIILLILYLHQIIEIPWQLYLSARPRRPGHSPRSQSPLNEEDEKLARFSALARHELRRHELAYFVLAVASPFIGAAFLRYVLSALGEPNTLSWFSTTLFVLATGIRPWSHLISRLEDRTRELHTALHYPDEDSLMHKYGQTNRVLQSSLKRIDALESELAALRESVQRVEQLREVCDELTEVLGEVERIGKRNERKADAGRAAQSVRLTALEQGLAQLEQRRQRDMAAFEAVGIHLPKGHDLLKQARSSLATAVDKLLYVPRAIILFGLEDPYQDHKNTKHEEFRLHLPVNGANGNGVSHPRIRSPEREKHMSHLIPRLPTIPEAEDSDSEETFVSDKEGTPPDAGSAPQKHGRRSSSSGSSSSPRYIMKTFGQKSFEFAQNVVLWPYRVSVRMLIVVIPPLRNVLPHI</sequence>
<evidence type="ECO:0000313" key="4">
    <source>
        <dbReference type="EMBL" id="TBU29748.1"/>
    </source>
</evidence>
<accession>A0A4Q9MRP3</accession>
<name>A0A4Q9MRP3_9APHY</name>